<evidence type="ECO:0000313" key="6">
    <source>
        <dbReference type="Proteomes" id="UP000238392"/>
    </source>
</evidence>
<dbReference type="Proteomes" id="UP000238392">
    <property type="component" value="Unassembled WGS sequence"/>
</dbReference>
<dbReference type="PANTHER" id="PTHR43537:SF53">
    <property type="entry name" value="HTH-TYPE TRANSCRIPTIONAL REPRESSOR NANR"/>
    <property type="match status" value="1"/>
</dbReference>
<dbReference type="Gene3D" id="1.20.120.530">
    <property type="entry name" value="GntR ligand-binding domain-like"/>
    <property type="match status" value="1"/>
</dbReference>
<dbReference type="Pfam" id="PF00392">
    <property type="entry name" value="GntR"/>
    <property type="match status" value="1"/>
</dbReference>
<keyword evidence="6" id="KW-1185">Reference proteome</keyword>
<dbReference type="PRINTS" id="PR00035">
    <property type="entry name" value="HTHGNTR"/>
</dbReference>
<comment type="caution">
    <text evidence="5">The sequence shown here is derived from an EMBL/GenBank/DDBJ whole genome shotgun (WGS) entry which is preliminary data.</text>
</comment>
<organism evidence="5 6">
    <name type="scientific">Donghicola tyrosinivorans</name>
    <dbReference type="NCBI Taxonomy" id="1652492"/>
    <lineage>
        <taxon>Bacteria</taxon>
        <taxon>Pseudomonadati</taxon>
        <taxon>Pseudomonadota</taxon>
        <taxon>Alphaproteobacteria</taxon>
        <taxon>Rhodobacterales</taxon>
        <taxon>Roseobacteraceae</taxon>
        <taxon>Donghicola</taxon>
    </lineage>
</organism>
<protein>
    <submittedName>
        <fullName evidence="5">DNA-binding FadR family transcriptional regulator</fullName>
    </submittedName>
</protein>
<keyword evidence="3" id="KW-0804">Transcription</keyword>
<dbReference type="CDD" id="cd07377">
    <property type="entry name" value="WHTH_GntR"/>
    <property type="match status" value="1"/>
</dbReference>
<dbReference type="InterPro" id="IPR000524">
    <property type="entry name" value="Tscrpt_reg_HTH_GntR"/>
</dbReference>
<dbReference type="RefSeq" id="WP_106264712.1">
    <property type="nucleotide sequence ID" value="NZ_PVTQ01000007.1"/>
</dbReference>
<reference evidence="5 6" key="1">
    <citation type="submission" date="2018-03" db="EMBL/GenBank/DDBJ databases">
        <title>Genomic Encyclopedia of Archaeal and Bacterial Type Strains, Phase II (KMG-II): from individual species to whole genera.</title>
        <authorList>
            <person name="Goeker M."/>
        </authorList>
    </citation>
    <scope>NUCLEOTIDE SEQUENCE [LARGE SCALE GENOMIC DNA]</scope>
    <source>
        <strain evidence="5 6">DSM 100212</strain>
    </source>
</reference>
<dbReference type="PROSITE" id="PS50949">
    <property type="entry name" value="HTH_GNTR"/>
    <property type="match status" value="1"/>
</dbReference>
<feature type="domain" description="HTH gntR-type" evidence="4">
    <location>
        <begin position="14"/>
        <end position="82"/>
    </location>
</feature>
<dbReference type="PANTHER" id="PTHR43537">
    <property type="entry name" value="TRANSCRIPTIONAL REGULATOR, GNTR FAMILY"/>
    <property type="match status" value="1"/>
</dbReference>
<accession>A0A2T0WPQ5</accession>
<evidence type="ECO:0000313" key="5">
    <source>
        <dbReference type="EMBL" id="PRY88665.1"/>
    </source>
</evidence>
<dbReference type="GO" id="GO:0003677">
    <property type="term" value="F:DNA binding"/>
    <property type="evidence" value="ECO:0007669"/>
    <property type="project" value="UniProtKB-KW"/>
</dbReference>
<sequence>MVQKSAEGDKIVRRKLSDQVLDKLREMISAGELRPGDHMPSERALMERFGVGRPAVREALQNLHNSGLITINHGERSRVNQIDADVVFAKSDEIARLVLSAAPGNLEHLKSARQMFELGLVRVAAEKATAEDVADLRAIVERQRGHLDDPALFVAEDMVFHSRIAKISGNPIIEAVSRAMLGWLFEYHKGLLHWSGKETVTLAEHERIVNLIEARDADGAVKEMAEHLDRAKGIFEPKG</sequence>
<gene>
    <name evidence="5" type="ORF">CLV74_1076</name>
</gene>
<proteinExistence type="predicted"/>
<keyword evidence="1" id="KW-0805">Transcription regulation</keyword>
<evidence type="ECO:0000259" key="4">
    <source>
        <dbReference type="PROSITE" id="PS50949"/>
    </source>
</evidence>
<dbReference type="InterPro" id="IPR036388">
    <property type="entry name" value="WH-like_DNA-bd_sf"/>
</dbReference>
<evidence type="ECO:0000256" key="3">
    <source>
        <dbReference type="ARBA" id="ARBA00023163"/>
    </source>
</evidence>
<dbReference type="EMBL" id="PVTQ01000007">
    <property type="protein sequence ID" value="PRY88665.1"/>
    <property type="molecule type" value="Genomic_DNA"/>
</dbReference>
<dbReference type="OrthoDB" id="9028214at2"/>
<dbReference type="SMART" id="SM00895">
    <property type="entry name" value="FCD"/>
    <property type="match status" value="1"/>
</dbReference>
<dbReference type="SUPFAM" id="SSF48008">
    <property type="entry name" value="GntR ligand-binding domain-like"/>
    <property type="match status" value="1"/>
</dbReference>
<dbReference type="Pfam" id="PF07729">
    <property type="entry name" value="FCD"/>
    <property type="match status" value="1"/>
</dbReference>
<dbReference type="SMART" id="SM00345">
    <property type="entry name" value="HTH_GNTR"/>
    <property type="match status" value="1"/>
</dbReference>
<dbReference type="InterPro" id="IPR011711">
    <property type="entry name" value="GntR_C"/>
</dbReference>
<dbReference type="InterPro" id="IPR008920">
    <property type="entry name" value="TF_FadR/GntR_C"/>
</dbReference>
<dbReference type="Gene3D" id="1.10.10.10">
    <property type="entry name" value="Winged helix-like DNA-binding domain superfamily/Winged helix DNA-binding domain"/>
    <property type="match status" value="1"/>
</dbReference>
<evidence type="ECO:0000256" key="2">
    <source>
        <dbReference type="ARBA" id="ARBA00023125"/>
    </source>
</evidence>
<dbReference type="SUPFAM" id="SSF46785">
    <property type="entry name" value="Winged helix' DNA-binding domain"/>
    <property type="match status" value="1"/>
</dbReference>
<dbReference type="InterPro" id="IPR036390">
    <property type="entry name" value="WH_DNA-bd_sf"/>
</dbReference>
<dbReference type="GO" id="GO:0003700">
    <property type="term" value="F:DNA-binding transcription factor activity"/>
    <property type="evidence" value="ECO:0007669"/>
    <property type="project" value="InterPro"/>
</dbReference>
<dbReference type="NCBIfam" id="NF003011">
    <property type="entry name" value="PRK03837.1"/>
    <property type="match status" value="1"/>
</dbReference>
<dbReference type="AlphaFoldDB" id="A0A2T0WPQ5"/>
<keyword evidence="2 5" id="KW-0238">DNA-binding</keyword>
<name>A0A2T0WPQ5_9RHOB</name>
<evidence type="ECO:0000256" key="1">
    <source>
        <dbReference type="ARBA" id="ARBA00023015"/>
    </source>
</evidence>